<evidence type="ECO:0000313" key="3">
    <source>
        <dbReference type="EMBL" id="POW20255.1"/>
    </source>
</evidence>
<dbReference type="Proteomes" id="UP000238274">
    <property type="component" value="Unassembled WGS sequence"/>
</dbReference>
<comment type="subcellular location">
    <subcellularLocation>
        <location evidence="1">Nucleus</location>
    </subcellularLocation>
</comment>
<keyword evidence="1" id="KW-0234">DNA repair</keyword>
<sequence>MASLRSTTSIPANSTRSSTNGDFTTALYAFLNALPKLTLARLYKTPASCLAIFRLLPLIARHLVLNLIWSDQPILKSDVLLWSQSKTQLQESLTKLTRLNIIEESSTSDGRTKLTLNSSFQVNFRRALTGGGNHCSFGVPCNTPINSIVSIDELDKYGTEKWETILHYMVGRMLPTKPSHNILSLLNQSGLMISSSSDSSSLKITSNGFGFLLEDVNTQLWDILLQYLKMTEANGVDVVDVLACLFMLGSLELGQEYSFSNWTQTQTQVLQDLVDYGLVLVTAPDRFYPTRLATTLTSSAPPLVSAERAQEEDGFLVLETNYRVYAYTSNPLQIAVLNLFLSLRYRFPNLVVGAVTRESIKSALSNGITADQSSIKSDCGNSKKTEFEPKKGSCMKTLNRRRNSTELHIDRMDHQPDHPVRRLIDNNNNNIAILSPLVQLSFVFHLAIAHLQKHSHNHPHSLVTVIIGSSTQASFQKALVDENDAFLMKASSDNSALSNLLERIEFRTSLSRTNWSGPSQAYQISLGCLDLSALSNCNSLQSINFNHPPPIYLLDRIEPTQKWPFSATRSASIERSIRDHHHLRGLLEIFQHFFRRTWMIESLESSSGPQSKRDDNNSNTLNEPGRRMRMYSHRSRSKISTDNETDDHCHQDQIIYQVLDDLQDQNGQYSNSINPTGLLRRTVVV</sequence>
<dbReference type="PANTHER" id="PTHR13152:SF0">
    <property type="entry name" value="GENERAL TRANSCRIPTION FACTOR IIH SUBUNIT 4"/>
    <property type="match status" value="1"/>
</dbReference>
<keyword evidence="1" id="KW-0227">DNA damage</keyword>
<dbReference type="InterPro" id="IPR004598">
    <property type="entry name" value="TFIIH_p52/Tfb2"/>
</dbReference>
<keyword evidence="4" id="KW-1185">Reference proteome</keyword>
<dbReference type="VEuPathDB" id="FungiDB:PSTT_07879"/>
<reference evidence="3 4" key="1">
    <citation type="submission" date="2017-12" db="EMBL/GenBank/DDBJ databases">
        <title>Gene loss provides genomic basis for host adaptation in cereal stripe rust fungi.</title>
        <authorList>
            <person name="Xia C."/>
        </authorList>
    </citation>
    <scope>NUCLEOTIDE SEQUENCE [LARGE SCALE GENOMIC DNA]</scope>
    <source>
        <strain evidence="3 4">93TX-2</strain>
    </source>
</reference>
<evidence type="ECO:0000256" key="1">
    <source>
        <dbReference type="RuleBase" id="RU364024"/>
    </source>
</evidence>
<name>A0A2S4WEP5_9BASI</name>
<reference evidence="4" key="2">
    <citation type="journal article" date="2018" name="BMC Genomics">
        <title>Genomic insights into host adaptation between the wheat stripe rust pathogen (Puccinia striiformis f. sp. tritici) and the barley stripe rust pathogen (Puccinia striiformis f. sp. hordei).</title>
        <authorList>
            <person name="Xia C."/>
            <person name="Wang M."/>
            <person name="Yin C."/>
            <person name="Cornejo O.E."/>
            <person name="Hulbert S.H."/>
            <person name="Chen X."/>
        </authorList>
    </citation>
    <scope>NUCLEOTIDE SEQUENCE [LARGE SCALE GENOMIC DNA]</scope>
    <source>
        <strain evidence="4">93TX-2</strain>
    </source>
</reference>
<dbReference type="GO" id="GO:0005675">
    <property type="term" value="C:transcription factor TFIIH holo complex"/>
    <property type="evidence" value="ECO:0007669"/>
    <property type="project" value="TreeGrafter"/>
</dbReference>
<reference evidence="4" key="3">
    <citation type="journal article" date="2018" name="Mol. Plant Microbe Interact.">
        <title>Genome sequence resources for the wheat stripe rust pathogen (Puccinia striiformis f. sp. tritici) and the barley stripe rust pathogen (Puccinia striiformis f. sp. hordei).</title>
        <authorList>
            <person name="Xia C."/>
            <person name="Wang M."/>
            <person name="Yin C."/>
            <person name="Cornejo O.E."/>
            <person name="Hulbert S.H."/>
            <person name="Chen X."/>
        </authorList>
    </citation>
    <scope>NUCLEOTIDE SEQUENCE [LARGE SCALE GENOMIC DNA]</scope>
    <source>
        <strain evidence="4">93TX-2</strain>
    </source>
</reference>
<dbReference type="EMBL" id="PKSM01000036">
    <property type="protein sequence ID" value="POW20255.1"/>
    <property type="molecule type" value="Genomic_DNA"/>
</dbReference>
<organism evidence="3 4">
    <name type="scientific">Puccinia striiformis</name>
    <dbReference type="NCBI Taxonomy" id="27350"/>
    <lineage>
        <taxon>Eukaryota</taxon>
        <taxon>Fungi</taxon>
        <taxon>Dikarya</taxon>
        <taxon>Basidiomycota</taxon>
        <taxon>Pucciniomycotina</taxon>
        <taxon>Pucciniomycetes</taxon>
        <taxon>Pucciniales</taxon>
        <taxon>Pucciniaceae</taxon>
        <taxon>Puccinia</taxon>
    </lineage>
</organism>
<keyword evidence="1" id="KW-0804">Transcription</keyword>
<dbReference type="OrthoDB" id="364513at2759"/>
<dbReference type="AlphaFoldDB" id="A0A2S4WEP5"/>
<keyword evidence="1" id="KW-0805">Transcription regulation</keyword>
<dbReference type="PANTHER" id="PTHR13152">
    <property type="entry name" value="TFIIH, POLYPEPTIDE 4"/>
    <property type="match status" value="1"/>
</dbReference>
<dbReference type="GO" id="GO:0003690">
    <property type="term" value="F:double-stranded DNA binding"/>
    <property type="evidence" value="ECO:0007669"/>
    <property type="project" value="TreeGrafter"/>
</dbReference>
<dbReference type="VEuPathDB" id="FungiDB:PSTT_07881"/>
<comment type="function">
    <text evidence="1">Component of the general transcription and DNA repair factor IIH (TFIIH) core complex which is involved in general and transcription-coupled nucleotide excision repair (NER) of damaged DNA.</text>
</comment>
<comment type="caution">
    <text evidence="3">The sequence shown here is derived from an EMBL/GenBank/DDBJ whole genome shotgun (WGS) entry which is preliminary data.</text>
</comment>
<feature type="region of interest" description="Disordered" evidence="2">
    <location>
        <begin position="605"/>
        <end position="647"/>
    </location>
</feature>
<proteinExistence type="inferred from homology"/>
<accession>A0A2S4WEP5</accession>
<evidence type="ECO:0000313" key="4">
    <source>
        <dbReference type="Proteomes" id="UP000238274"/>
    </source>
</evidence>
<keyword evidence="1" id="KW-0539">Nucleus</keyword>
<dbReference type="GO" id="GO:0000439">
    <property type="term" value="C:transcription factor TFIIH core complex"/>
    <property type="evidence" value="ECO:0007669"/>
    <property type="project" value="InterPro"/>
</dbReference>
<protein>
    <recommendedName>
        <fullName evidence="1">RNA polymerase II transcription factor B subunit 2</fullName>
    </recommendedName>
</protein>
<gene>
    <name evidence="3" type="ORF">PSHT_03769</name>
</gene>
<dbReference type="NCBIfam" id="TIGR00625">
    <property type="entry name" value="tfb2"/>
    <property type="match status" value="1"/>
</dbReference>
<dbReference type="GO" id="GO:0001671">
    <property type="term" value="F:ATPase activator activity"/>
    <property type="evidence" value="ECO:0007669"/>
    <property type="project" value="InterPro"/>
</dbReference>
<evidence type="ECO:0000256" key="2">
    <source>
        <dbReference type="SAM" id="MobiDB-lite"/>
    </source>
</evidence>
<dbReference type="VEuPathDB" id="FungiDB:PSHT_03769"/>
<dbReference type="Pfam" id="PF03849">
    <property type="entry name" value="Tfb2"/>
    <property type="match status" value="1"/>
</dbReference>
<feature type="compositionally biased region" description="Basic residues" evidence="2">
    <location>
        <begin position="627"/>
        <end position="637"/>
    </location>
</feature>
<dbReference type="GO" id="GO:0006289">
    <property type="term" value="P:nucleotide-excision repair"/>
    <property type="evidence" value="ECO:0007669"/>
    <property type="project" value="InterPro"/>
</dbReference>
<comment type="similarity">
    <text evidence="1">Belongs to the TFB2 family.</text>
</comment>